<evidence type="ECO:0000256" key="5">
    <source>
        <dbReference type="SAM" id="Phobius"/>
    </source>
</evidence>
<comment type="caution">
    <text evidence="6">The sequence shown here is derived from an EMBL/GenBank/DDBJ whole genome shotgun (WGS) entry which is preliminary data.</text>
</comment>
<accession>A0ABQ9JCM8</accession>
<evidence type="ECO:0000256" key="1">
    <source>
        <dbReference type="ARBA" id="ARBA00004141"/>
    </source>
</evidence>
<proteinExistence type="predicted"/>
<feature type="transmembrane region" description="Helical" evidence="5">
    <location>
        <begin position="59"/>
        <end position="82"/>
    </location>
</feature>
<evidence type="ECO:0000256" key="2">
    <source>
        <dbReference type="ARBA" id="ARBA00022692"/>
    </source>
</evidence>
<protein>
    <submittedName>
        <fullName evidence="6">Uncharacterized protein</fullName>
    </submittedName>
</protein>
<evidence type="ECO:0000313" key="7">
    <source>
        <dbReference type="Proteomes" id="UP001162164"/>
    </source>
</evidence>
<name>A0ABQ9JCM8_9CUCU</name>
<dbReference type="PANTHER" id="PTHR16521:SF3">
    <property type="entry name" value="TYPE-1 ANGIOTENSIN II RECEPTOR-ASSOCIATED PROTEIN"/>
    <property type="match status" value="1"/>
</dbReference>
<dbReference type="InterPro" id="IPR009436">
    <property type="entry name" value="AGTRAP"/>
</dbReference>
<organism evidence="6 7">
    <name type="scientific">Molorchus minor</name>
    <dbReference type="NCBI Taxonomy" id="1323400"/>
    <lineage>
        <taxon>Eukaryota</taxon>
        <taxon>Metazoa</taxon>
        <taxon>Ecdysozoa</taxon>
        <taxon>Arthropoda</taxon>
        <taxon>Hexapoda</taxon>
        <taxon>Insecta</taxon>
        <taxon>Pterygota</taxon>
        <taxon>Neoptera</taxon>
        <taxon>Endopterygota</taxon>
        <taxon>Coleoptera</taxon>
        <taxon>Polyphaga</taxon>
        <taxon>Cucujiformia</taxon>
        <taxon>Chrysomeloidea</taxon>
        <taxon>Cerambycidae</taxon>
        <taxon>Lamiinae</taxon>
        <taxon>Monochamini</taxon>
        <taxon>Molorchus</taxon>
    </lineage>
</organism>
<comment type="subcellular location">
    <subcellularLocation>
        <location evidence="1">Membrane</location>
        <topology evidence="1">Multi-pass membrane protein</topology>
    </subcellularLocation>
</comment>
<dbReference type="PANTHER" id="PTHR16521">
    <property type="entry name" value="TYPE-1 ANGIOTENSIN II RECEPTOR-ASSOCIATED PROTEIN"/>
    <property type="match status" value="1"/>
</dbReference>
<feature type="transmembrane region" description="Helical" evidence="5">
    <location>
        <begin position="12"/>
        <end position="39"/>
    </location>
</feature>
<evidence type="ECO:0000256" key="3">
    <source>
        <dbReference type="ARBA" id="ARBA00022989"/>
    </source>
</evidence>
<reference evidence="6" key="1">
    <citation type="journal article" date="2023" name="Insect Mol. Biol.">
        <title>Genome sequencing provides insights into the evolution of gene families encoding plant cell wall-degrading enzymes in longhorned beetles.</title>
        <authorList>
            <person name="Shin N.R."/>
            <person name="Okamura Y."/>
            <person name="Kirsch R."/>
            <person name="Pauchet Y."/>
        </authorList>
    </citation>
    <scope>NUCLEOTIDE SEQUENCE</scope>
    <source>
        <strain evidence="6">MMC_N1</strain>
    </source>
</reference>
<evidence type="ECO:0000256" key="4">
    <source>
        <dbReference type="ARBA" id="ARBA00023136"/>
    </source>
</evidence>
<dbReference type="Proteomes" id="UP001162164">
    <property type="component" value="Unassembled WGS sequence"/>
</dbReference>
<dbReference type="EMBL" id="JAPWTJ010000836">
    <property type="protein sequence ID" value="KAJ8975354.1"/>
    <property type="molecule type" value="Genomic_DNA"/>
</dbReference>
<keyword evidence="3 5" id="KW-1133">Transmembrane helix</keyword>
<sequence length="124" mass="14021">MPELVPIRSFNLKVIFLVHFIFISLSCMGTSAASTYLFYNLIYTLLLIWSIYHEQSHDAIQLAIVVNGCSILLDIIFLIMHFGSVLTGILSRGHNESYEDIERANLPQDTSNAGGYDFFISEQI</sequence>
<dbReference type="Pfam" id="PF06396">
    <property type="entry name" value="AGTRAP"/>
    <property type="match status" value="1"/>
</dbReference>
<dbReference type="SMART" id="SM00805">
    <property type="entry name" value="AGTRAP"/>
    <property type="match status" value="1"/>
</dbReference>
<keyword evidence="7" id="KW-1185">Reference proteome</keyword>
<evidence type="ECO:0000313" key="6">
    <source>
        <dbReference type="EMBL" id="KAJ8975354.1"/>
    </source>
</evidence>
<keyword evidence="2 5" id="KW-0812">Transmembrane</keyword>
<gene>
    <name evidence="6" type="ORF">NQ317_000283</name>
</gene>
<keyword evidence="4 5" id="KW-0472">Membrane</keyword>